<accession>A0A8S4NL93</accession>
<evidence type="ECO:0000313" key="2">
    <source>
        <dbReference type="EMBL" id="CAH1781511.1"/>
    </source>
</evidence>
<reference evidence="2" key="1">
    <citation type="submission" date="2022-03" db="EMBL/GenBank/DDBJ databases">
        <authorList>
            <person name="Martin C."/>
        </authorList>
    </citation>
    <scope>NUCLEOTIDE SEQUENCE</scope>
</reference>
<feature type="non-terminal residue" evidence="2">
    <location>
        <position position="1"/>
    </location>
</feature>
<dbReference type="AlphaFoldDB" id="A0A8S4NL93"/>
<protein>
    <submittedName>
        <fullName evidence="2">Uncharacterized protein</fullName>
    </submittedName>
</protein>
<proteinExistence type="predicted"/>
<gene>
    <name evidence="2" type="ORF">OFUS_LOCUS8082</name>
</gene>
<keyword evidence="3" id="KW-1185">Reference proteome</keyword>
<comment type="caution">
    <text evidence="2">The sequence shown here is derived from an EMBL/GenBank/DDBJ whole genome shotgun (WGS) entry which is preliminary data.</text>
</comment>
<feature type="region of interest" description="Disordered" evidence="1">
    <location>
        <begin position="20"/>
        <end position="45"/>
    </location>
</feature>
<dbReference type="Proteomes" id="UP000749559">
    <property type="component" value="Unassembled WGS sequence"/>
</dbReference>
<feature type="non-terminal residue" evidence="2">
    <location>
        <position position="272"/>
    </location>
</feature>
<evidence type="ECO:0000256" key="1">
    <source>
        <dbReference type="SAM" id="MobiDB-lite"/>
    </source>
</evidence>
<organism evidence="2 3">
    <name type="scientific">Owenia fusiformis</name>
    <name type="common">Polychaete worm</name>
    <dbReference type="NCBI Taxonomy" id="6347"/>
    <lineage>
        <taxon>Eukaryota</taxon>
        <taxon>Metazoa</taxon>
        <taxon>Spiralia</taxon>
        <taxon>Lophotrochozoa</taxon>
        <taxon>Annelida</taxon>
        <taxon>Polychaeta</taxon>
        <taxon>Sedentaria</taxon>
        <taxon>Canalipalpata</taxon>
        <taxon>Sabellida</taxon>
        <taxon>Oweniida</taxon>
        <taxon>Oweniidae</taxon>
        <taxon>Owenia</taxon>
    </lineage>
</organism>
<name>A0A8S4NL93_OWEFU</name>
<evidence type="ECO:0000313" key="3">
    <source>
        <dbReference type="Proteomes" id="UP000749559"/>
    </source>
</evidence>
<sequence length="272" mass="29015">DKDAEIQQLRHDISRLHDHVAPSISSDNHDNRVPNGYHGNGAPRERQVHFNPSVQIQPDENNQVPYNLPSTRDLFQVGVNGRAYNSQGGNFFSGTASIDGSYRPYDGTNAPIPQDMGQATANVGHMASNMEHMASNSNQIPAGTGGTYTGKVNSNMGQPTSNMVQMPATMSQMTSHMPNIPNIQIPVTFSQIPTTHIPSVHSSVVPTIIQQGAPFPAVSQVALTTAVTQQGAPPAVVTQHVAPPTTVTQQVVPPPTVQQVPLTTEGLPVTDD</sequence>
<dbReference type="EMBL" id="CAIIXF020000004">
    <property type="protein sequence ID" value="CAH1781511.1"/>
    <property type="molecule type" value="Genomic_DNA"/>
</dbReference>